<dbReference type="FunFam" id="3.20.20.450:FF:000001">
    <property type="entry name" value="Cyclic di-GMP phosphodiesterase yahA"/>
    <property type="match status" value="1"/>
</dbReference>
<dbReference type="EC" id="2.7.7.65" evidence="2"/>
<dbReference type="PROSITE" id="PS50883">
    <property type="entry name" value="EAL"/>
    <property type="match status" value="1"/>
</dbReference>
<feature type="domain" description="EAL" evidence="1">
    <location>
        <begin position="17"/>
        <end position="271"/>
    </location>
</feature>
<organism evidence="2 3">
    <name type="scientific">Anaerobacillus isosaccharinicus</name>
    <dbReference type="NCBI Taxonomy" id="1532552"/>
    <lineage>
        <taxon>Bacteria</taxon>
        <taxon>Bacillati</taxon>
        <taxon>Bacillota</taxon>
        <taxon>Bacilli</taxon>
        <taxon>Bacillales</taxon>
        <taxon>Bacillaceae</taxon>
        <taxon>Anaerobacillus</taxon>
    </lineage>
</organism>
<dbReference type="InterPro" id="IPR035919">
    <property type="entry name" value="EAL_sf"/>
</dbReference>
<keyword evidence="2" id="KW-0808">Transferase</keyword>
<dbReference type="Gene3D" id="3.20.20.450">
    <property type="entry name" value="EAL domain"/>
    <property type="match status" value="1"/>
</dbReference>
<evidence type="ECO:0000259" key="1">
    <source>
        <dbReference type="PROSITE" id="PS50883"/>
    </source>
</evidence>
<dbReference type="CDD" id="cd01948">
    <property type="entry name" value="EAL"/>
    <property type="match status" value="1"/>
</dbReference>
<dbReference type="KEGG" id="aia:AWH56_008760"/>
<dbReference type="PANTHER" id="PTHR33121:SF70">
    <property type="entry name" value="SIGNALING PROTEIN YKOW"/>
    <property type="match status" value="1"/>
</dbReference>
<dbReference type="GO" id="GO:0071111">
    <property type="term" value="F:cyclic-guanylate-specific phosphodiesterase activity"/>
    <property type="evidence" value="ECO:0007669"/>
    <property type="project" value="InterPro"/>
</dbReference>
<keyword evidence="3" id="KW-1185">Reference proteome</keyword>
<dbReference type="PANTHER" id="PTHR33121">
    <property type="entry name" value="CYCLIC DI-GMP PHOSPHODIESTERASE PDEF"/>
    <property type="match status" value="1"/>
</dbReference>
<dbReference type="RefSeq" id="WP_083388797.1">
    <property type="nucleotide sequence ID" value="NZ_CP063356.2"/>
</dbReference>
<evidence type="ECO:0000313" key="2">
    <source>
        <dbReference type="EMBL" id="QOY37654.1"/>
    </source>
</evidence>
<proteinExistence type="predicted"/>
<dbReference type="InterPro" id="IPR050706">
    <property type="entry name" value="Cyclic-di-GMP_PDE-like"/>
</dbReference>
<accession>A0A7S7RD30</accession>
<dbReference type="SMART" id="SM00052">
    <property type="entry name" value="EAL"/>
    <property type="match status" value="1"/>
</dbReference>
<name>A0A7S7RD30_9BACI</name>
<gene>
    <name evidence="2" type="ORF">AWH56_008760</name>
</gene>
<dbReference type="Pfam" id="PF00563">
    <property type="entry name" value="EAL"/>
    <property type="match status" value="1"/>
</dbReference>
<sequence length="286" mass="32173">MVKVKGSLIIETVSVTQINIIDDLEKALLLGDQLALFYQPQVDLTTNKIIGIEALIRWFHPEKGLIPPLEFIPIAEETGLIVPLGKWVLTKACNQLSQWHEEGYQDLKVSVNIATDHFRNIGFYDDIVTILKETSLEPQSLELEITETGLLQSCEAILETFDKLTKLGVSIAIDDFGTGYSSLSYLRNYPIAKLKIDQTFIFELPNKVDCAIVSAIMDMTTNLGIKVIAEGVENATALNYLKNIGCNEIQGYYFSKPLPVNEITTLLIKNRFERHKIINLLEKDNQ</sequence>
<dbReference type="EMBL" id="CP063356">
    <property type="protein sequence ID" value="QOY37654.1"/>
    <property type="molecule type" value="Genomic_DNA"/>
</dbReference>
<keyword evidence="2" id="KW-0548">Nucleotidyltransferase</keyword>
<dbReference type="Proteomes" id="UP000180175">
    <property type="component" value="Chromosome"/>
</dbReference>
<evidence type="ECO:0000313" key="3">
    <source>
        <dbReference type="Proteomes" id="UP000180175"/>
    </source>
</evidence>
<dbReference type="AlphaFoldDB" id="A0A7S7RD30"/>
<reference evidence="2 3" key="2">
    <citation type="journal article" date="2019" name="Int. J. Syst. Evol. Microbiol.">
        <title>Anaerobacillus isosaccharinicus sp. nov., an alkaliphilic bacterium which degrades isosaccharinic acid.</title>
        <authorList>
            <person name="Bassil N.M."/>
            <person name="Lloyd J.R."/>
        </authorList>
    </citation>
    <scope>NUCLEOTIDE SEQUENCE [LARGE SCALE GENOMIC DNA]</scope>
    <source>
        <strain evidence="2 3">NB2006</strain>
    </source>
</reference>
<dbReference type="SUPFAM" id="SSF141868">
    <property type="entry name" value="EAL domain-like"/>
    <property type="match status" value="1"/>
</dbReference>
<reference evidence="2 3" key="1">
    <citation type="journal article" date="2017" name="Genome Announc.">
        <title>Draft Genome Sequences of Four Alkaliphilic Bacteria Belonging to the Anaerobacillus Genus.</title>
        <authorList>
            <person name="Bassil N.M."/>
            <person name="Lloyd J.R."/>
        </authorList>
    </citation>
    <scope>NUCLEOTIDE SEQUENCE [LARGE SCALE GENOMIC DNA]</scope>
    <source>
        <strain evidence="2 3">NB2006</strain>
    </source>
</reference>
<dbReference type="InterPro" id="IPR001633">
    <property type="entry name" value="EAL_dom"/>
</dbReference>
<protein>
    <submittedName>
        <fullName evidence="2">Bifunctional diguanylate cyclase/phosphodiesterase</fullName>
        <ecNumber evidence="2">2.7.7.65</ecNumber>
    </submittedName>
</protein>